<keyword evidence="2" id="KW-1185">Reference proteome</keyword>
<organism evidence="1 2">
    <name type="scientific">Coleofasciculus chthonoplastes PCC 7420</name>
    <dbReference type="NCBI Taxonomy" id="118168"/>
    <lineage>
        <taxon>Bacteria</taxon>
        <taxon>Bacillati</taxon>
        <taxon>Cyanobacteriota</taxon>
        <taxon>Cyanophyceae</taxon>
        <taxon>Coleofasciculales</taxon>
        <taxon>Coleofasciculaceae</taxon>
        <taxon>Coleofasciculus</taxon>
    </lineage>
</organism>
<dbReference type="OrthoDB" id="536034at2"/>
<dbReference type="RefSeq" id="WP_006100082.1">
    <property type="nucleotide sequence ID" value="NZ_DS989846.1"/>
</dbReference>
<dbReference type="Pfam" id="PF06051">
    <property type="entry name" value="DUF928"/>
    <property type="match status" value="1"/>
</dbReference>
<dbReference type="InterPro" id="IPR010328">
    <property type="entry name" value="DUF928"/>
</dbReference>
<sequence>MTKLKLATKVILPLVLVSILTNLLVFIPPTQAQSQRRSGLIAKIKRFFLGTRSGGTPTGRHRGGAVRDRCPNVDQPLTALVPATDAGIPFVEPTISERPSFWFYVPYFPRSQRNAEFVLIDENEDDVYATTFPLTQPSGIVSLQLPQTIPPLKEGEQYRWVFSVICNPANRSADATVNGWIERVPVNLALSNQLQTATDKALLFAYADQGLWYETLTLLAQLQRTHPQQQELQDDWQDLLQTIGLPETISPSWTTYSLPN</sequence>
<name>B4VNE2_9CYAN</name>
<reference evidence="1 2" key="1">
    <citation type="submission" date="2008-07" db="EMBL/GenBank/DDBJ databases">
        <authorList>
            <person name="Tandeau de Marsac N."/>
            <person name="Ferriera S."/>
            <person name="Johnson J."/>
            <person name="Kravitz S."/>
            <person name="Beeson K."/>
            <person name="Sutton G."/>
            <person name="Rogers Y.-H."/>
            <person name="Friedman R."/>
            <person name="Frazier M."/>
            <person name="Venter J.C."/>
        </authorList>
    </citation>
    <scope>NUCLEOTIDE SEQUENCE [LARGE SCALE GENOMIC DNA]</scope>
    <source>
        <strain evidence="1 2">PCC 7420</strain>
    </source>
</reference>
<protein>
    <submittedName>
        <fullName evidence="1">Conserved domain protein</fullName>
    </submittedName>
</protein>
<proteinExistence type="predicted"/>
<dbReference type="STRING" id="118168.MC7420_4604"/>
<dbReference type="Proteomes" id="UP000003835">
    <property type="component" value="Unassembled WGS sequence"/>
</dbReference>
<gene>
    <name evidence="1" type="ORF">MC7420_4604</name>
</gene>
<dbReference type="AlphaFoldDB" id="B4VNE2"/>
<dbReference type="HOGENOM" id="CLU_061545_2_1_3"/>
<evidence type="ECO:0000313" key="2">
    <source>
        <dbReference type="Proteomes" id="UP000003835"/>
    </source>
</evidence>
<accession>B4VNE2</accession>
<dbReference type="EMBL" id="DS989846">
    <property type="protein sequence ID" value="EDX76348.1"/>
    <property type="molecule type" value="Genomic_DNA"/>
</dbReference>
<dbReference type="eggNOG" id="COG3087">
    <property type="taxonomic scope" value="Bacteria"/>
</dbReference>
<evidence type="ECO:0000313" key="1">
    <source>
        <dbReference type="EMBL" id="EDX76348.1"/>
    </source>
</evidence>